<dbReference type="InterPro" id="IPR017850">
    <property type="entry name" value="Alkaline_phosphatase_core_sf"/>
</dbReference>
<comment type="caution">
    <text evidence="4">The sequence shown here is derived from an EMBL/GenBank/DDBJ whole genome shotgun (WGS) entry which is preliminary data.</text>
</comment>
<dbReference type="Gene3D" id="3.40.720.10">
    <property type="entry name" value="Alkaline Phosphatase, subunit A"/>
    <property type="match status" value="1"/>
</dbReference>
<keyword evidence="2 4" id="KW-0378">Hydrolase</keyword>
<dbReference type="EMBL" id="ANOG01000267">
    <property type="protein sequence ID" value="EMI21234.1"/>
    <property type="molecule type" value="Genomic_DNA"/>
</dbReference>
<comment type="similarity">
    <text evidence="1">Belongs to the sulfatase family.</text>
</comment>
<dbReference type="PATRIC" id="fig|1265738.3.peg.1832"/>
<dbReference type="PANTHER" id="PTHR42693:SF53">
    <property type="entry name" value="ENDO-4-O-SULFATASE"/>
    <property type="match status" value="1"/>
</dbReference>
<dbReference type="GO" id="GO:0004065">
    <property type="term" value="F:arylsulfatase activity"/>
    <property type="evidence" value="ECO:0007669"/>
    <property type="project" value="UniProtKB-EC"/>
</dbReference>
<evidence type="ECO:0000256" key="2">
    <source>
        <dbReference type="ARBA" id="ARBA00022801"/>
    </source>
</evidence>
<dbReference type="Pfam" id="PF00884">
    <property type="entry name" value="Sulfatase"/>
    <property type="match status" value="1"/>
</dbReference>
<accession>M5S4X0</accession>
<dbReference type="InterPro" id="IPR050738">
    <property type="entry name" value="Sulfatase"/>
</dbReference>
<name>M5S4X0_9BACT</name>
<dbReference type="SUPFAM" id="SSF53649">
    <property type="entry name" value="Alkaline phosphatase-like"/>
    <property type="match status" value="1"/>
</dbReference>
<proteinExistence type="inferred from homology"/>
<evidence type="ECO:0000256" key="1">
    <source>
        <dbReference type="ARBA" id="ARBA00008779"/>
    </source>
</evidence>
<dbReference type="InterPro" id="IPR000917">
    <property type="entry name" value="Sulfatase_N"/>
</dbReference>
<organism evidence="4 5">
    <name type="scientific">Rhodopirellula maiorica SM1</name>
    <dbReference type="NCBI Taxonomy" id="1265738"/>
    <lineage>
        <taxon>Bacteria</taxon>
        <taxon>Pseudomonadati</taxon>
        <taxon>Planctomycetota</taxon>
        <taxon>Planctomycetia</taxon>
        <taxon>Pirellulales</taxon>
        <taxon>Pirellulaceae</taxon>
        <taxon>Novipirellula</taxon>
    </lineage>
</organism>
<reference evidence="4 5" key="1">
    <citation type="journal article" date="2013" name="Mar. Genomics">
        <title>Expression of sulfatases in Rhodopirellula baltica and the diversity of sulfatases in the genus Rhodopirellula.</title>
        <authorList>
            <person name="Wegner C.E."/>
            <person name="Richter-Heitmann T."/>
            <person name="Klindworth A."/>
            <person name="Klockow C."/>
            <person name="Richter M."/>
            <person name="Achstetter T."/>
            <person name="Glockner F.O."/>
            <person name="Harder J."/>
        </authorList>
    </citation>
    <scope>NUCLEOTIDE SEQUENCE [LARGE SCALE GENOMIC DNA]</scope>
    <source>
        <strain evidence="4 5">SM1</strain>
    </source>
</reference>
<evidence type="ECO:0000313" key="5">
    <source>
        <dbReference type="Proteomes" id="UP000011991"/>
    </source>
</evidence>
<evidence type="ECO:0000259" key="3">
    <source>
        <dbReference type="Pfam" id="PF00884"/>
    </source>
</evidence>
<gene>
    <name evidence="4" type="ORF">RMSM_01840</name>
</gene>
<dbReference type="Gene3D" id="3.30.1120.10">
    <property type="match status" value="1"/>
</dbReference>
<sequence>MSYNAPHEYLEAPKETIAKFPASEMTKIPGVKPQARSIYAAMVDEMDQGIGKLLETLDRLDLSENTLVWFLSDNGGMRRTSDNRPLRGAKWDSFEGGLRVPMVVRWPGIVKPGTLLDHPVTSLDIGATAVALAGGDLSKTQLDGADITAYMTGQTSDAPHDELFWRTSRKAGQKSGVLRVGDYKLIVQRNGAQLFNLKDDLSETTDLSKTQPERVQTMLARWQELDQQSKPSYFESTEKGKDAYQYADYLWLKGTPHYRPSKN</sequence>
<feature type="domain" description="Sulfatase N-terminal" evidence="3">
    <location>
        <begin position="2"/>
        <end position="134"/>
    </location>
</feature>
<protein>
    <submittedName>
        <fullName evidence="4">Sulfatase domain protein</fullName>
        <ecNumber evidence="4">3.1.6.1</ecNumber>
    </submittedName>
</protein>
<dbReference type="EC" id="3.1.6.1" evidence="4"/>
<keyword evidence="5" id="KW-1185">Reference proteome</keyword>
<dbReference type="PANTHER" id="PTHR42693">
    <property type="entry name" value="ARYLSULFATASE FAMILY MEMBER"/>
    <property type="match status" value="1"/>
</dbReference>
<dbReference type="Proteomes" id="UP000011991">
    <property type="component" value="Unassembled WGS sequence"/>
</dbReference>
<dbReference type="AlphaFoldDB" id="M5S4X0"/>
<evidence type="ECO:0000313" key="4">
    <source>
        <dbReference type="EMBL" id="EMI21234.1"/>
    </source>
</evidence>